<proteinExistence type="predicted"/>
<reference evidence="3 4" key="1">
    <citation type="submission" date="2019-11" db="EMBL/GenBank/DDBJ databases">
        <title>Eggerthellaceae novel genus isolated from the rectal contents of marmort.</title>
        <authorList>
            <person name="Zhang G."/>
        </authorList>
    </citation>
    <scope>NUCLEOTIDE SEQUENCE [LARGE SCALE GENOMIC DNA]</scope>
    <source>
        <strain evidence="4">zg-886</strain>
    </source>
</reference>
<feature type="non-terminal residue" evidence="3">
    <location>
        <position position="1"/>
    </location>
</feature>
<evidence type="ECO:0000256" key="1">
    <source>
        <dbReference type="ARBA" id="ARBA00022737"/>
    </source>
</evidence>
<evidence type="ECO:0000313" key="4">
    <source>
        <dbReference type="Proteomes" id="UP000636394"/>
    </source>
</evidence>
<name>A0ABX0IJC7_9ACTN</name>
<dbReference type="PROSITE" id="PS51170">
    <property type="entry name" value="CW"/>
    <property type="match status" value="2"/>
</dbReference>
<dbReference type="Gene3D" id="2.10.270.10">
    <property type="entry name" value="Cholin Binding"/>
    <property type="match status" value="2"/>
</dbReference>
<dbReference type="Pfam" id="PF19127">
    <property type="entry name" value="Choline_bind_3"/>
    <property type="match status" value="1"/>
</dbReference>
<evidence type="ECO:0000256" key="2">
    <source>
        <dbReference type="PROSITE-ProRule" id="PRU00591"/>
    </source>
</evidence>
<dbReference type="SUPFAM" id="SSF69360">
    <property type="entry name" value="Cell wall binding repeat"/>
    <property type="match status" value="1"/>
</dbReference>
<sequence>VAPAQPAAGKTGWVGSGNDWAYYKDGKQVKDQWKLIGGEWYHFEKSGKMTNTKWFQDADGTWYMLNQSHKGEYGAMLTGWQKDGGEWYYFAKSGAMQSGWVKDGAWYLLNTAHDGTFGKMLTGWQQVGGKWYYMDASGAMASNTWVGRYWVDGSGVWTATR</sequence>
<evidence type="ECO:0000313" key="3">
    <source>
        <dbReference type="EMBL" id="NHM14956.1"/>
    </source>
</evidence>
<keyword evidence="4" id="KW-1185">Reference proteome</keyword>
<dbReference type="InterPro" id="IPR018337">
    <property type="entry name" value="Cell_wall/Cho-bd_repeat"/>
</dbReference>
<comment type="caution">
    <text evidence="3">The sequence shown here is derived from an EMBL/GenBank/DDBJ whole genome shotgun (WGS) entry which is preliminary data.</text>
</comment>
<organism evidence="3 4">
    <name type="scientific">Xiamenia xianingshaonis</name>
    <dbReference type="NCBI Taxonomy" id="2682776"/>
    <lineage>
        <taxon>Bacteria</taxon>
        <taxon>Bacillati</taxon>
        <taxon>Actinomycetota</taxon>
        <taxon>Coriobacteriia</taxon>
        <taxon>Eggerthellales</taxon>
        <taxon>Eggerthellaceae</taxon>
        <taxon>Xiamenia</taxon>
    </lineage>
</organism>
<keyword evidence="1" id="KW-0677">Repeat</keyword>
<dbReference type="Proteomes" id="UP000636394">
    <property type="component" value="Unassembled WGS sequence"/>
</dbReference>
<protein>
    <submittedName>
        <fullName evidence="3">N-acetylmuramoyl-L-alanine amidase family protein</fullName>
    </submittedName>
</protein>
<dbReference type="EMBL" id="WPCR01000016">
    <property type="protein sequence ID" value="NHM14956.1"/>
    <property type="molecule type" value="Genomic_DNA"/>
</dbReference>
<feature type="repeat" description="Cell wall-binding" evidence="2">
    <location>
        <begin position="77"/>
        <end position="96"/>
    </location>
</feature>
<dbReference type="Pfam" id="PF01473">
    <property type="entry name" value="Choline_bind_1"/>
    <property type="match status" value="3"/>
</dbReference>
<gene>
    <name evidence="3" type="ORF">GMI68_09360</name>
</gene>
<feature type="repeat" description="Cell wall-binding" evidence="2">
    <location>
        <begin position="121"/>
        <end position="140"/>
    </location>
</feature>
<accession>A0ABX0IJC7</accession>